<evidence type="ECO:0000256" key="2">
    <source>
        <dbReference type="ARBA" id="ARBA00010799"/>
    </source>
</evidence>
<accession>A0AAV9H306</accession>
<dbReference type="AlphaFoldDB" id="A0AAV9H306"/>
<comment type="caution">
    <text evidence="9">Lacks conserved residue(s) required for the propagation of feature annotation.</text>
</comment>
<dbReference type="GO" id="GO:0071816">
    <property type="term" value="P:tail-anchored membrane protein insertion into ER membrane"/>
    <property type="evidence" value="ECO:0007669"/>
    <property type="project" value="InterPro"/>
</dbReference>
<comment type="subcellular location">
    <subcellularLocation>
        <location evidence="1">Endoplasmic reticulum membrane</location>
        <topology evidence="1">Multi-pass membrane protein</topology>
    </subcellularLocation>
</comment>
<evidence type="ECO:0000256" key="4">
    <source>
        <dbReference type="ARBA" id="ARBA00022692"/>
    </source>
</evidence>
<protein>
    <submittedName>
        <fullName evidence="12">CHD5-like protein-domain-containing protein</fullName>
    </submittedName>
</protein>
<evidence type="ECO:0000313" key="12">
    <source>
        <dbReference type="EMBL" id="KAK4455035.1"/>
    </source>
</evidence>
<dbReference type="InterPro" id="IPR027538">
    <property type="entry name" value="Get1_fungi"/>
</dbReference>
<reference evidence="12" key="2">
    <citation type="submission" date="2023-05" db="EMBL/GenBank/DDBJ databases">
        <authorList>
            <consortium name="Lawrence Berkeley National Laboratory"/>
            <person name="Steindorff A."/>
            <person name="Hensen N."/>
            <person name="Bonometti L."/>
            <person name="Westerberg I."/>
            <person name="Brannstrom I.O."/>
            <person name="Guillou S."/>
            <person name="Cros-Aarteil S."/>
            <person name="Calhoun S."/>
            <person name="Haridas S."/>
            <person name="Kuo A."/>
            <person name="Mondo S."/>
            <person name="Pangilinan J."/>
            <person name="Riley R."/>
            <person name="Labutti K."/>
            <person name="Andreopoulos B."/>
            <person name="Lipzen A."/>
            <person name="Chen C."/>
            <person name="Yanf M."/>
            <person name="Daum C."/>
            <person name="Ng V."/>
            <person name="Clum A."/>
            <person name="Ohm R."/>
            <person name="Martin F."/>
            <person name="Silar P."/>
            <person name="Natvig D."/>
            <person name="Lalanne C."/>
            <person name="Gautier V."/>
            <person name="Ament-Velasquez S.L."/>
            <person name="Kruys A."/>
            <person name="Hutchinson M.I."/>
            <person name="Powell A.J."/>
            <person name="Barry K."/>
            <person name="Miller A.N."/>
            <person name="Grigoriev I.V."/>
            <person name="Debuchy R."/>
            <person name="Gladieux P."/>
            <person name="Thoren M.H."/>
            <person name="Johannesson H."/>
        </authorList>
    </citation>
    <scope>NUCLEOTIDE SEQUENCE</scope>
    <source>
        <strain evidence="12">PSN243</strain>
    </source>
</reference>
<evidence type="ECO:0000256" key="1">
    <source>
        <dbReference type="ARBA" id="ARBA00004477"/>
    </source>
</evidence>
<gene>
    <name evidence="9" type="primary">GET1</name>
    <name evidence="12" type="ORF">QBC34DRAFT_391383</name>
</gene>
<feature type="transmembrane region" description="Helical" evidence="11">
    <location>
        <begin position="159"/>
        <end position="184"/>
    </location>
</feature>
<evidence type="ECO:0000256" key="6">
    <source>
        <dbReference type="ARBA" id="ARBA00022989"/>
    </source>
</evidence>
<dbReference type="Proteomes" id="UP001321760">
    <property type="component" value="Unassembled WGS sequence"/>
</dbReference>
<evidence type="ECO:0000256" key="11">
    <source>
        <dbReference type="SAM" id="Phobius"/>
    </source>
</evidence>
<evidence type="ECO:0000256" key="8">
    <source>
        <dbReference type="ARBA" id="ARBA00023136"/>
    </source>
</evidence>
<keyword evidence="5 9" id="KW-0256">Endoplasmic reticulum</keyword>
<proteinExistence type="inferred from homology"/>
<keyword evidence="6 9" id="KW-1133">Transmembrane helix</keyword>
<name>A0AAV9H306_9PEZI</name>
<feature type="topological domain" description="Lumenal" evidence="9">
    <location>
        <begin position="1"/>
        <end position="4"/>
    </location>
</feature>
<organism evidence="12 13">
    <name type="scientific">Podospora aff. communis PSN243</name>
    <dbReference type="NCBI Taxonomy" id="3040156"/>
    <lineage>
        <taxon>Eukaryota</taxon>
        <taxon>Fungi</taxon>
        <taxon>Dikarya</taxon>
        <taxon>Ascomycota</taxon>
        <taxon>Pezizomycotina</taxon>
        <taxon>Sordariomycetes</taxon>
        <taxon>Sordariomycetidae</taxon>
        <taxon>Sordariales</taxon>
        <taxon>Podosporaceae</taxon>
        <taxon>Podospora</taxon>
    </lineage>
</organism>
<dbReference type="GO" id="GO:0005789">
    <property type="term" value="C:endoplasmic reticulum membrane"/>
    <property type="evidence" value="ECO:0007669"/>
    <property type="project" value="UniProtKB-SubCell"/>
</dbReference>
<evidence type="ECO:0000256" key="10">
    <source>
        <dbReference type="SAM" id="MobiDB-lite"/>
    </source>
</evidence>
<dbReference type="FunFam" id="1.10.287.660:FF:000006">
    <property type="entry name" value="Protein GET1"/>
    <property type="match status" value="1"/>
</dbReference>
<dbReference type="PANTHER" id="PTHR42650">
    <property type="entry name" value="TAIL-ANCHORED PROTEIN INSERTION RECEPTOR WRB"/>
    <property type="match status" value="1"/>
</dbReference>
<keyword evidence="4 9" id="KW-0812">Transmembrane</keyword>
<sequence length="212" mass="24109">MTSLLVTIFVVELFVQLINTIGAGTINGLLWRFVTSLPIPVSKQYAEQRQKQKEYLAVRRDLNATSSQDQFAKWAKLRRQHDKLLEDLEKKKAGLDSSRASFDRYLTGVRLVLTRGVQWFLPFWYSKEPMFWLPYGLPYYIEWFASFPKAPMGSVSIVVWQWACYGILKLVIDTIAAIIGLIVASRQKQPMPVRSGEKTAAGTASSTGKKDL</sequence>
<dbReference type="EMBL" id="MU865915">
    <property type="protein sequence ID" value="KAK4455035.1"/>
    <property type="molecule type" value="Genomic_DNA"/>
</dbReference>
<feature type="topological domain" description="Cytoplasmic" evidence="9">
    <location>
        <begin position="172"/>
        <end position="212"/>
    </location>
</feature>
<evidence type="ECO:0000313" key="13">
    <source>
        <dbReference type="Proteomes" id="UP001321760"/>
    </source>
</evidence>
<evidence type="ECO:0000256" key="3">
    <source>
        <dbReference type="ARBA" id="ARBA00022448"/>
    </source>
</evidence>
<dbReference type="InterPro" id="IPR029012">
    <property type="entry name" value="Helix_hairpin_bin_sf"/>
</dbReference>
<evidence type="ECO:0000256" key="5">
    <source>
        <dbReference type="ARBA" id="ARBA00022824"/>
    </source>
</evidence>
<evidence type="ECO:0000256" key="7">
    <source>
        <dbReference type="ARBA" id="ARBA00023054"/>
    </source>
</evidence>
<feature type="compositionally biased region" description="Polar residues" evidence="10">
    <location>
        <begin position="202"/>
        <end position="212"/>
    </location>
</feature>
<reference evidence="12" key="1">
    <citation type="journal article" date="2023" name="Mol. Phylogenet. Evol.">
        <title>Genome-scale phylogeny and comparative genomics of the fungal order Sordariales.</title>
        <authorList>
            <person name="Hensen N."/>
            <person name="Bonometti L."/>
            <person name="Westerberg I."/>
            <person name="Brannstrom I.O."/>
            <person name="Guillou S."/>
            <person name="Cros-Aarteil S."/>
            <person name="Calhoun S."/>
            <person name="Haridas S."/>
            <person name="Kuo A."/>
            <person name="Mondo S."/>
            <person name="Pangilinan J."/>
            <person name="Riley R."/>
            <person name="LaButti K."/>
            <person name="Andreopoulos B."/>
            <person name="Lipzen A."/>
            <person name="Chen C."/>
            <person name="Yan M."/>
            <person name="Daum C."/>
            <person name="Ng V."/>
            <person name="Clum A."/>
            <person name="Steindorff A."/>
            <person name="Ohm R.A."/>
            <person name="Martin F."/>
            <person name="Silar P."/>
            <person name="Natvig D.O."/>
            <person name="Lalanne C."/>
            <person name="Gautier V."/>
            <person name="Ament-Velasquez S.L."/>
            <person name="Kruys A."/>
            <person name="Hutchinson M.I."/>
            <person name="Powell A.J."/>
            <person name="Barry K."/>
            <person name="Miller A.N."/>
            <person name="Grigoriev I.V."/>
            <person name="Debuchy R."/>
            <person name="Gladieux P."/>
            <person name="Hiltunen Thoren M."/>
            <person name="Johannesson H."/>
        </authorList>
    </citation>
    <scope>NUCLEOTIDE SEQUENCE</scope>
    <source>
        <strain evidence="12">PSN243</strain>
    </source>
</reference>
<feature type="transmembrane region" description="Helical" evidence="11">
    <location>
        <begin position="6"/>
        <end position="30"/>
    </location>
</feature>
<dbReference type="GO" id="GO:0043529">
    <property type="term" value="C:GET complex"/>
    <property type="evidence" value="ECO:0007669"/>
    <property type="project" value="InterPro"/>
</dbReference>
<keyword evidence="8 9" id="KW-0472">Membrane</keyword>
<dbReference type="GO" id="GO:0043495">
    <property type="term" value="F:protein-membrane adaptor activity"/>
    <property type="evidence" value="ECO:0007669"/>
    <property type="project" value="TreeGrafter"/>
</dbReference>
<keyword evidence="7" id="KW-0175">Coiled coil</keyword>
<keyword evidence="13" id="KW-1185">Reference proteome</keyword>
<comment type="caution">
    <text evidence="12">The sequence shown here is derived from an EMBL/GenBank/DDBJ whole genome shotgun (WGS) entry which is preliminary data.</text>
</comment>
<dbReference type="PANTHER" id="PTHR42650:SF1">
    <property type="entry name" value="GUIDED ENTRY OF TAIL-ANCHORED PROTEINS FACTOR 1"/>
    <property type="match status" value="1"/>
</dbReference>
<keyword evidence="3 9" id="KW-0813">Transport</keyword>
<dbReference type="Gene3D" id="1.10.287.660">
    <property type="entry name" value="Helix hairpin bin"/>
    <property type="match status" value="1"/>
</dbReference>
<dbReference type="InterPro" id="IPR028945">
    <property type="entry name" value="Get1"/>
</dbReference>
<comment type="similarity">
    <text evidence="2 9">Belongs to the WRB/GET1 family.</text>
</comment>
<feature type="region of interest" description="Disordered" evidence="10">
    <location>
        <begin position="193"/>
        <end position="212"/>
    </location>
</feature>
<dbReference type="HAMAP" id="MF_03113">
    <property type="entry name" value="Get1"/>
    <property type="match status" value="1"/>
</dbReference>
<dbReference type="Pfam" id="PF04420">
    <property type="entry name" value="CHD5"/>
    <property type="match status" value="1"/>
</dbReference>
<evidence type="ECO:0000256" key="9">
    <source>
        <dbReference type="HAMAP-Rule" id="MF_03113"/>
    </source>
</evidence>